<organism evidence="1 2">
    <name type="scientific">Ixodes persulcatus</name>
    <name type="common">Taiga tick</name>
    <dbReference type="NCBI Taxonomy" id="34615"/>
    <lineage>
        <taxon>Eukaryota</taxon>
        <taxon>Metazoa</taxon>
        <taxon>Ecdysozoa</taxon>
        <taxon>Arthropoda</taxon>
        <taxon>Chelicerata</taxon>
        <taxon>Arachnida</taxon>
        <taxon>Acari</taxon>
        <taxon>Parasitiformes</taxon>
        <taxon>Ixodida</taxon>
        <taxon>Ixodoidea</taxon>
        <taxon>Ixodidae</taxon>
        <taxon>Ixodinae</taxon>
        <taxon>Ixodes</taxon>
    </lineage>
</organism>
<protein>
    <submittedName>
        <fullName evidence="1">Uncharacterized protein</fullName>
    </submittedName>
</protein>
<comment type="caution">
    <text evidence="1">The sequence shown here is derived from an EMBL/GenBank/DDBJ whole genome shotgun (WGS) entry which is preliminary data.</text>
</comment>
<dbReference type="EMBL" id="JABSTQ010000997">
    <property type="protein sequence ID" value="KAG0445064.1"/>
    <property type="molecule type" value="Genomic_DNA"/>
</dbReference>
<dbReference type="Proteomes" id="UP000805193">
    <property type="component" value="Unassembled WGS sequence"/>
</dbReference>
<evidence type="ECO:0000313" key="2">
    <source>
        <dbReference type="Proteomes" id="UP000805193"/>
    </source>
</evidence>
<evidence type="ECO:0000313" key="1">
    <source>
        <dbReference type="EMBL" id="KAG0445064.1"/>
    </source>
</evidence>
<accession>A0AC60QZK5</accession>
<reference evidence="1 2" key="1">
    <citation type="journal article" date="2020" name="Cell">
        <title>Large-Scale Comparative Analyses of Tick Genomes Elucidate Their Genetic Diversity and Vector Capacities.</title>
        <authorList>
            <consortium name="Tick Genome and Microbiome Consortium (TIGMIC)"/>
            <person name="Jia N."/>
            <person name="Wang J."/>
            <person name="Shi W."/>
            <person name="Du L."/>
            <person name="Sun Y."/>
            <person name="Zhan W."/>
            <person name="Jiang J.F."/>
            <person name="Wang Q."/>
            <person name="Zhang B."/>
            <person name="Ji P."/>
            <person name="Bell-Sakyi L."/>
            <person name="Cui X.M."/>
            <person name="Yuan T.T."/>
            <person name="Jiang B.G."/>
            <person name="Yang W.F."/>
            <person name="Lam T.T."/>
            <person name="Chang Q.C."/>
            <person name="Ding S.J."/>
            <person name="Wang X.J."/>
            <person name="Zhu J.G."/>
            <person name="Ruan X.D."/>
            <person name="Zhao L."/>
            <person name="Wei J.T."/>
            <person name="Ye R.Z."/>
            <person name="Que T.C."/>
            <person name="Du C.H."/>
            <person name="Zhou Y.H."/>
            <person name="Cheng J.X."/>
            <person name="Dai P.F."/>
            <person name="Guo W.B."/>
            <person name="Han X.H."/>
            <person name="Huang E.J."/>
            <person name="Li L.F."/>
            <person name="Wei W."/>
            <person name="Gao Y.C."/>
            <person name="Liu J.Z."/>
            <person name="Shao H.Z."/>
            <person name="Wang X."/>
            <person name="Wang C.C."/>
            <person name="Yang T.C."/>
            <person name="Huo Q.B."/>
            <person name="Li W."/>
            <person name="Chen H.Y."/>
            <person name="Chen S.E."/>
            <person name="Zhou L.G."/>
            <person name="Ni X.B."/>
            <person name="Tian J.H."/>
            <person name="Sheng Y."/>
            <person name="Liu T."/>
            <person name="Pan Y.S."/>
            <person name="Xia L.Y."/>
            <person name="Li J."/>
            <person name="Zhao F."/>
            <person name="Cao W.C."/>
        </authorList>
    </citation>
    <scope>NUCLEOTIDE SEQUENCE [LARGE SCALE GENOMIC DNA]</scope>
    <source>
        <strain evidence="1">Iper-2018</strain>
    </source>
</reference>
<sequence>MKGLPERLKSVEGIIRAIYADDLTVWTTAGSAGTKQDELLETVYMIEAYLRDCGLACAPEETDLLLLKKQKRGRTPPEEPDLELTLSGVTVTNVNTIRILGLNFQGDETGTTTVERLQATVSRARPLGRRVVHRKHGLKKQDSLRLVQALNSYLGLTKAETRRSTGSPEKTYKLALELPQATSKERIIQLEVYKLRDETE</sequence>
<name>A0AC60QZK5_IXOPE</name>
<keyword evidence="2" id="KW-1185">Reference proteome</keyword>
<proteinExistence type="predicted"/>
<gene>
    <name evidence="1" type="ORF">HPB47_028394</name>
</gene>